<reference evidence="4" key="2">
    <citation type="submission" date="2015-01" db="EMBL/GenBank/DDBJ databases">
        <title>Evolutionary Origins and Diversification of the Mycorrhizal Mutualists.</title>
        <authorList>
            <consortium name="DOE Joint Genome Institute"/>
            <consortium name="Mycorrhizal Genomics Consortium"/>
            <person name="Kohler A."/>
            <person name="Kuo A."/>
            <person name="Nagy L.G."/>
            <person name="Floudas D."/>
            <person name="Copeland A."/>
            <person name="Barry K.W."/>
            <person name="Cichocki N."/>
            <person name="Veneault-Fourrey C."/>
            <person name="LaButti K."/>
            <person name="Lindquist E.A."/>
            <person name="Lipzen A."/>
            <person name="Lundell T."/>
            <person name="Morin E."/>
            <person name="Murat C."/>
            <person name="Riley R."/>
            <person name="Ohm R."/>
            <person name="Sun H."/>
            <person name="Tunlid A."/>
            <person name="Henrissat B."/>
            <person name="Grigoriev I.V."/>
            <person name="Hibbett D.S."/>
            <person name="Martin F."/>
        </authorList>
    </citation>
    <scope>NUCLEOTIDE SEQUENCE [LARGE SCALE GENOMIC DNA]</scope>
    <source>
        <strain evidence="4">MAFF 305830</strain>
    </source>
</reference>
<feature type="chain" id="PRO_5002160808" evidence="2">
    <location>
        <begin position="26"/>
        <end position="644"/>
    </location>
</feature>
<keyword evidence="2" id="KW-0732">Signal</keyword>
<dbReference type="AlphaFoldDB" id="A0A0C3A942"/>
<evidence type="ECO:0000313" key="4">
    <source>
        <dbReference type="Proteomes" id="UP000054097"/>
    </source>
</evidence>
<evidence type="ECO:0000313" key="3">
    <source>
        <dbReference type="EMBL" id="KIM21120.1"/>
    </source>
</evidence>
<feature type="signal peptide" evidence="2">
    <location>
        <begin position="1"/>
        <end position="25"/>
    </location>
</feature>
<dbReference type="Proteomes" id="UP000054097">
    <property type="component" value="Unassembled WGS sequence"/>
</dbReference>
<gene>
    <name evidence="3" type="ORF">M408DRAFT_110952</name>
</gene>
<feature type="compositionally biased region" description="Polar residues" evidence="1">
    <location>
        <begin position="634"/>
        <end position="644"/>
    </location>
</feature>
<evidence type="ECO:0000256" key="2">
    <source>
        <dbReference type="SAM" id="SignalP"/>
    </source>
</evidence>
<proteinExistence type="predicted"/>
<feature type="region of interest" description="Disordered" evidence="1">
    <location>
        <begin position="516"/>
        <end position="614"/>
    </location>
</feature>
<reference evidence="3 4" key="1">
    <citation type="submission" date="2014-04" db="EMBL/GenBank/DDBJ databases">
        <authorList>
            <consortium name="DOE Joint Genome Institute"/>
            <person name="Kuo A."/>
            <person name="Zuccaro A."/>
            <person name="Kohler A."/>
            <person name="Nagy L.G."/>
            <person name="Floudas D."/>
            <person name="Copeland A."/>
            <person name="Barry K.W."/>
            <person name="Cichocki N."/>
            <person name="Veneault-Fourrey C."/>
            <person name="LaButti K."/>
            <person name="Lindquist E.A."/>
            <person name="Lipzen A."/>
            <person name="Lundell T."/>
            <person name="Morin E."/>
            <person name="Murat C."/>
            <person name="Sun H."/>
            <person name="Tunlid A."/>
            <person name="Henrissat B."/>
            <person name="Grigoriev I.V."/>
            <person name="Hibbett D.S."/>
            <person name="Martin F."/>
            <person name="Nordberg H.P."/>
            <person name="Cantor M.N."/>
            <person name="Hua S.X."/>
        </authorList>
    </citation>
    <scope>NUCLEOTIDE SEQUENCE [LARGE SCALE GENOMIC DNA]</scope>
    <source>
        <strain evidence="3 4">MAFF 305830</strain>
    </source>
</reference>
<sequence>MSTSLFLFGLLHVLANTSLFTKCLATPLPNFPQNYTIDDHNFDRIFYVNADEWKHSLMTSGSFHGDSLSSTQNLGSSASFIFYGTGIWISGPFSPEQARRRIYLDGMDMGLFHANSIFPEPPRPFWGMSGLDDSMHTVVVVHNDSTQMILSIDSWTFQTHSSHHPSRLVNRSSIPTTILSEMGTNVSGVDFSVVGGSTKTPDTVTILLSCIIPTVFLLLCLISYMIHRRVVDTPPGVKANPDSTRPLTHHEPASIPPTSAKVSDPQNSVSALDDYLPSKVIDSGSSTSTGNIVGKQVDSSRHLSTYGTPRNMWAEPSSTSEAGTSPLNLVRPQEPQVVLGTTRGQPSGYYSPRNVTYMISKGSSSAIPGSSLRSTGVTRARSRRENEDNSSSGSEFLFPSAIPSKVVHARGVQLHDEIVGPPLNSPPREIRASHSPTILSNISSLAENEDKVLGLRAHSSRPSAHQEPTDIPPTSREVLNRRKTVTPLDDFVGSWTAGGGPGASTKNIARKQTVSTHPNTYVTTRLKSRRETVTVKGSSKPLRSGPQKGPNVTSRYHQHPPYPSKAPLPRSLGAPAAPIVSSPSVAGSSSRLSYSLSAHRGEDHPPGSGQSTITTTIRLVQGMRAAELTRPGDPTNQRNTRPPF</sequence>
<feature type="compositionally biased region" description="Polar residues" evidence="1">
    <location>
        <begin position="516"/>
        <end position="525"/>
    </location>
</feature>
<feature type="region of interest" description="Disordered" evidence="1">
    <location>
        <begin position="233"/>
        <end position="269"/>
    </location>
</feature>
<feature type="region of interest" description="Disordered" evidence="1">
    <location>
        <begin position="625"/>
        <end position="644"/>
    </location>
</feature>
<dbReference type="HOGENOM" id="CLU_425239_0_0_1"/>
<dbReference type="Gene3D" id="2.60.120.260">
    <property type="entry name" value="Galactose-binding domain-like"/>
    <property type="match status" value="1"/>
</dbReference>
<feature type="region of interest" description="Disordered" evidence="1">
    <location>
        <begin position="282"/>
        <end position="331"/>
    </location>
</feature>
<keyword evidence="4" id="KW-1185">Reference proteome</keyword>
<dbReference type="EMBL" id="KN824392">
    <property type="protein sequence ID" value="KIM21120.1"/>
    <property type="molecule type" value="Genomic_DNA"/>
</dbReference>
<organism evidence="3 4">
    <name type="scientific">Serendipita vermifera MAFF 305830</name>
    <dbReference type="NCBI Taxonomy" id="933852"/>
    <lineage>
        <taxon>Eukaryota</taxon>
        <taxon>Fungi</taxon>
        <taxon>Dikarya</taxon>
        <taxon>Basidiomycota</taxon>
        <taxon>Agaricomycotina</taxon>
        <taxon>Agaricomycetes</taxon>
        <taxon>Sebacinales</taxon>
        <taxon>Serendipitaceae</taxon>
        <taxon>Serendipita</taxon>
    </lineage>
</organism>
<protein>
    <submittedName>
        <fullName evidence="3">Uncharacterized protein</fullName>
    </submittedName>
</protein>
<feature type="compositionally biased region" description="Low complexity" evidence="1">
    <location>
        <begin position="361"/>
        <end position="374"/>
    </location>
</feature>
<feature type="compositionally biased region" description="Low complexity" evidence="1">
    <location>
        <begin position="573"/>
        <end position="597"/>
    </location>
</feature>
<name>A0A0C3A942_SERVB</name>
<accession>A0A0C3A942</accession>
<feature type="compositionally biased region" description="Polar residues" evidence="1">
    <location>
        <begin position="256"/>
        <end position="269"/>
    </location>
</feature>
<evidence type="ECO:0000256" key="1">
    <source>
        <dbReference type="SAM" id="MobiDB-lite"/>
    </source>
</evidence>
<feature type="compositionally biased region" description="Polar residues" evidence="1">
    <location>
        <begin position="316"/>
        <end position="327"/>
    </location>
</feature>
<feature type="region of interest" description="Disordered" evidence="1">
    <location>
        <begin position="361"/>
        <end position="396"/>
    </location>
</feature>